<comment type="catalytic activity">
    <reaction evidence="14">
        <text>[protein]-peptidylproline (omega=180) = [protein]-peptidylproline (omega=0)</text>
        <dbReference type="Rhea" id="RHEA:16237"/>
        <dbReference type="Rhea" id="RHEA-COMP:10747"/>
        <dbReference type="Rhea" id="RHEA-COMP:10748"/>
        <dbReference type="ChEBI" id="CHEBI:83833"/>
        <dbReference type="ChEBI" id="CHEBI:83834"/>
        <dbReference type="EC" id="5.2.1.8"/>
    </reaction>
</comment>
<comment type="subcellular location">
    <subcellularLocation>
        <location evidence="3">Cytoplasm</location>
        <location evidence="3">Cytoskeleton</location>
    </subcellularLocation>
    <subcellularLocation>
        <location evidence="4">Cytoplasm</location>
        <location evidence="4">Cytosol</location>
    </subcellularLocation>
    <subcellularLocation>
        <location evidence="2">Mitochondrion</location>
    </subcellularLocation>
    <subcellularLocation>
        <location evidence="1">Nucleus</location>
    </subcellularLocation>
</comment>
<dbReference type="EMBL" id="JADFTS010000004">
    <property type="protein sequence ID" value="KAF9610755.1"/>
    <property type="molecule type" value="Genomic_DNA"/>
</dbReference>
<keyword evidence="10" id="KW-0007">Acetylation</keyword>
<dbReference type="PANTHER" id="PTHR46512">
    <property type="entry name" value="PEPTIDYLPROLYL ISOMERASE"/>
    <property type="match status" value="1"/>
</dbReference>
<dbReference type="SUPFAM" id="SSF54534">
    <property type="entry name" value="FKBP-like"/>
    <property type="match status" value="3"/>
</dbReference>
<dbReference type="InterPro" id="IPR019734">
    <property type="entry name" value="TPR_rpt"/>
</dbReference>
<dbReference type="SMART" id="SM00028">
    <property type="entry name" value="TPR"/>
    <property type="match status" value="1"/>
</dbReference>
<dbReference type="InterPro" id="IPR050754">
    <property type="entry name" value="FKBP4/5/8-like"/>
</dbReference>
<dbReference type="OrthoDB" id="1902587at2759"/>
<evidence type="ECO:0000256" key="5">
    <source>
        <dbReference type="ARBA" id="ARBA00022481"/>
    </source>
</evidence>
<feature type="repeat" description="TPR" evidence="15">
    <location>
        <begin position="396"/>
        <end position="429"/>
    </location>
</feature>
<evidence type="ECO:0000256" key="10">
    <source>
        <dbReference type="ARBA" id="ARBA00022990"/>
    </source>
</evidence>
<dbReference type="GO" id="GO:0005874">
    <property type="term" value="C:microtubule"/>
    <property type="evidence" value="ECO:0007669"/>
    <property type="project" value="UniProtKB-KW"/>
</dbReference>
<keyword evidence="9 15" id="KW-0802">TPR repeat</keyword>
<dbReference type="Gene3D" id="1.25.40.10">
    <property type="entry name" value="Tetratricopeptide repeat domain"/>
    <property type="match status" value="2"/>
</dbReference>
<protein>
    <recommendedName>
        <fullName evidence="14">peptidylprolyl isomerase</fullName>
        <ecNumber evidence="14">5.2.1.8</ecNumber>
    </recommendedName>
</protein>
<keyword evidence="18" id="KW-1185">Reference proteome</keyword>
<keyword evidence="7" id="KW-0493">Microtubule</keyword>
<dbReference type="GO" id="GO:0005829">
    <property type="term" value="C:cytosol"/>
    <property type="evidence" value="ECO:0007669"/>
    <property type="project" value="UniProtKB-SubCell"/>
</dbReference>
<keyword evidence="6" id="KW-0597">Phosphoprotein</keyword>
<keyword evidence="12" id="KW-0206">Cytoskeleton</keyword>
<dbReference type="AlphaFoldDB" id="A0A835I354"/>
<dbReference type="InterPro" id="IPR011990">
    <property type="entry name" value="TPR-like_helical_dom_sf"/>
</dbReference>
<evidence type="ECO:0000256" key="3">
    <source>
        <dbReference type="ARBA" id="ARBA00004245"/>
    </source>
</evidence>
<keyword evidence="14" id="KW-0697">Rotamase</keyword>
<comment type="caution">
    <text evidence="17">The sequence shown here is derived from an EMBL/GenBank/DDBJ whole genome shotgun (WGS) entry which is preliminary data.</text>
</comment>
<keyword evidence="5" id="KW-0488">Methylation</keyword>
<evidence type="ECO:0000256" key="6">
    <source>
        <dbReference type="ARBA" id="ARBA00022553"/>
    </source>
</evidence>
<dbReference type="Proteomes" id="UP000631114">
    <property type="component" value="Unassembled WGS sequence"/>
</dbReference>
<evidence type="ECO:0000256" key="15">
    <source>
        <dbReference type="PROSITE-ProRule" id="PRU00339"/>
    </source>
</evidence>
<sequence>KYEAQLEDGTVVSKSEGNLHVLPLQPDYFCPALSKAVKTMKKGEKVLLTVYNKLYPFTLLWYRIMNFVDCNYDFEHSEYQKPSCNSTIIVDSCGTHGRASDQGMGPGDGEIFKKVLTAGEKWKNPKDLDEVFFKYEAQLEDGTMVSESKGVEFTVGVDGSLVPYFRVNSSCTIESCKDNEEGRKGSPNSVSLLETEITDLYRLWNLSLTLHFCTFRWLWGDGSASLITLELVSWKTATEITNDRKVIKKIIKDGEGYERPNKGTMAKVKLIGKLQDGTVFLKTGHDDVELFEFKMDDEQVTDGLDRAVMTMKKGEVAELTSAPEYGFGSSESKQELAVVPPNSTLYYEVEFESFVKERKSWDMNTPEIIEAAGKKKEEGSVAFKAGKYAKASKRYEEALYRRAQAYIRQADLDLAEIDIKKALEIDPNNRKQQRRLQSSSIDSEV</sequence>
<evidence type="ECO:0000256" key="12">
    <source>
        <dbReference type="ARBA" id="ARBA00023212"/>
    </source>
</evidence>
<keyword evidence="12" id="KW-0963">Cytoplasm</keyword>
<gene>
    <name evidence="17" type="ORF">IFM89_024611</name>
</gene>
<evidence type="ECO:0000313" key="17">
    <source>
        <dbReference type="EMBL" id="KAF9610755.1"/>
    </source>
</evidence>
<dbReference type="Pfam" id="PF00254">
    <property type="entry name" value="FKBP_C"/>
    <property type="match status" value="2"/>
</dbReference>
<feature type="non-terminal residue" evidence="17">
    <location>
        <position position="445"/>
    </location>
</feature>
<keyword evidence="13" id="KW-0539">Nucleus</keyword>
<dbReference type="InterPro" id="IPR046357">
    <property type="entry name" value="PPIase_dom_sf"/>
</dbReference>
<dbReference type="PROSITE" id="PS50005">
    <property type="entry name" value="TPR"/>
    <property type="match status" value="1"/>
</dbReference>
<keyword evidence="11" id="KW-0496">Mitochondrion</keyword>
<proteinExistence type="predicted"/>
<feature type="domain" description="PPIase FKBP-type" evidence="16">
    <location>
        <begin position="263"/>
        <end position="355"/>
    </location>
</feature>
<dbReference type="InterPro" id="IPR001179">
    <property type="entry name" value="PPIase_FKBP_dom"/>
</dbReference>
<evidence type="ECO:0000256" key="4">
    <source>
        <dbReference type="ARBA" id="ARBA00004514"/>
    </source>
</evidence>
<dbReference type="GO" id="GO:0005739">
    <property type="term" value="C:mitochondrion"/>
    <property type="evidence" value="ECO:0007669"/>
    <property type="project" value="UniProtKB-SubCell"/>
</dbReference>
<evidence type="ECO:0000256" key="2">
    <source>
        <dbReference type="ARBA" id="ARBA00004173"/>
    </source>
</evidence>
<dbReference type="InterPro" id="IPR013105">
    <property type="entry name" value="TPR_2"/>
</dbReference>
<keyword evidence="8" id="KW-0677">Repeat</keyword>
<dbReference type="Pfam" id="PF07719">
    <property type="entry name" value="TPR_2"/>
    <property type="match status" value="1"/>
</dbReference>
<evidence type="ECO:0000256" key="1">
    <source>
        <dbReference type="ARBA" id="ARBA00004123"/>
    </source>
</evidence>
<evidence type="ECO:0000256" key="11">
    <source>
        <dbReference type="ARBA" id="ARBA00023128"/>
    </source>
</evidence>
<evidence type="ECO:0000256" key="13">
    <source>
        <dbReference type="ARBA" id="ARBA00023242"/>
    </source>
</evidence>
<accession>A0A835I354</accession>
<keyword evidence="14" id="KW-0413">Isomerase</keyword>
<dbReference type="PROSITE" id="PS50059">
    <property type="entry name" value="FKBP_PPIASE"/>
    <property type="match status" value="1"/>
</dbReference>
<name>A0A835I354_9MAGN</name>
<organism evidence="17 18">
    <name type="scientific">Coptis chinensis</name>
    <dbReference type="NCBI Taxonomy" id="261450"/>
    <lineage>
        <taxon>Eukaryota</taxon>
        <taxon>Viridiplantae</taxon>
        <taxon>Streptophyta</taxon>
        <taxon>Embryophyta</taxon>
        <taxon>Tracheophyta</taxon>
        <taxon>Spermatophyta</taxon>
        <taxon>Magnoliopsida</taxon>
        <taxon>Ranunculales</taxon>
        <taxon>Ranunculaceae</taxon>
        <taxon>Coptidoideae</taxon>
        <taxon>Coptis</taxon>
    </lineage>
</organism>
<dbReference type="FunFam" id="3.10.50.40:FF:000017">
    <property type="entry name" value="Peptidylprolyl isomerase"/>
    <property type="match status" value="1"/>
</dbReference>
<dbReference type="EC" id="5.2.1.8" evidence="14"/>
<dbReference type="Gene3D" id="3.10.50.40">
    <property type="match status" value="3"/>
</dbReference>
<evidence type="ECO:0000313" key="18">
    <source>
        <dbReference type="Proteomes" id="UP000631114"/>
    </source>
</evidence>
<evidence type="ECO:0000256" key="9">
    <source>
        <dbReference type="ARBA" id="ARBA00022803"/>
    </source>
</evidence>
<evidence type="ECO:0000256" key="8">
    <source>
        <dbReference type="ARBA" id="ARBA00022737"/>
    </source>
</evidence>
<evidence type="ECO:0000259" key="16">
    <source>
        <dbReference type="PROSITE" id="PS50059"/>
    </source>
</evidence>
<dbReference type="GO" id="GO:0005634">
    <property type="term" value="C:nucleus"/>
    <property type="evidence" value="ECO:0007669"/>
    <property type="project" value="UniProtKB-SubCell"/>
</dbReference>
<reference evidence="17 18" key="1">
    <citation type="submission" date="2020-10" db="EMBL/GenBank/DDBJ databases">
        <title>The Coptis chinensis genome and diversification of protoberbering-type alkaloids.</title>
        <authorList>
            <person name="Wang B."/>
            <person name="Shu S."/>
            <person name="Song C."/>
            <person name="Liu Y."/>
        </authorList>
    </citation>
    <scope>NUCLEOTIDE SEQUENCE [LARGE SCALE GENOMIC DNA]</scope>
    <source>
        <strain evidence="17">HL-2020</strain>
        <tissue evidence="17">Leaf</tissue>
    </source>
</reference>
<dbReference type="PANTHER" id="PTHR46512:SF11">
    <property type="entry name" value="PEPTIDYLPROLYL ISOMERASE"/>
    <property type="match status" value="1"/>
</dbReference>
<evidence type="ECO:0000256" key="14">
    <source>
        <dbReference type="PROSITE-ProRule" id="PRU00277"/>
    </source>
</evidence>
<evidence type="ECO:0000256" key="7">
    <source>
        <dbReference type="ARBA" id="ARBA00022701"/>
    </source>
</evidence>
<dbReference type="SUPFAM" id="SSF48452">
    <property type="entry name" value="TPR-like"/>
    <property type="match status" value="1"/>
</dbReference>
<dbReference type="GO" id="GO:0003755">
    <property type="term" value="F:peptidyl-prolyl cis-trans isomerase activity"/>
    <property type="evidence" value="ECO:0007669"/>
    <property type="project" value="UniProtKB-KW"/>
</dbReference>